<dbReference type="AlphaFoldDB" id="A0A7D8AL30"/>
<dbReference type="EMBL" id="CP043732">
    <property type="protein sequence ID" value="QMU98505.1"/>
    <property type="molecule type" value="Genomic_DNA"/>
</dbReference>
<gene>
    <name evidence="2" type="ORF">FVO59_15920</name>
</gene>
<dbReference type="Pfam" id="PF00903">
    <property type="entry name" value="Glyoxalase"/>
    <property type="match status" value="1"/>
</dbReference>
<dbReference type="InterPro" id="IPR004360">
    <property type="entry name" value="Glyas_Fos-R_dOase_dom"/>
</dbReference>
<sequence>MSAFNPERVFSGFSVDDLDAARTFYGETLGMQVSNNPMGFLEIGLPQGGSLFVYDKPDHVPATYTVLNFAVADVEAAVDDLNARGVVTKIYTDPDFGTDEKGIARMGPDGASGPEIAWFKDPAGNVISVLVAP</sequence>
<dbReference type="CDD" id="cd06587">
    <property type="entry name" value="VOC"/>
    <property type="match status" value="1"/>
</dbReference>
<protein>
    <submittedName>
        <fullName evidence="2">VOC family protein</fullName>
    </submittedName>
</protein>
<dbReference type="RefSeq" id="WP_182253525.1">
    <property type="nucleotide sequence ID" value="NZ_CP043732.1"/>
</dbReference>
<dbReference type="Gene3D" id="3.10.180.10">
    <property type="entry name" value="2,3-Dihydroxybiphenyl 1,2-Dioxygenase, domain 1"/>
    <property type="match status" value="1"/>
</dbReference>
<dbReference type="InterPro" id="IPR037523">
    <property type="entry name" value="VOC_core"/>
</dbReference>
<dbReference type="SUPFAM" id="SSF54593">
    <property type="entry name" value="Glyoxalase/Bleomycin resistance protein/Dihydroxybiphenyl dioxygenase"/>
    <property type="match status" value="1"/>
</dbReference>
<dbReference type="Proteomes" id="UP000515708">
    <property type="component" value="Chromosome"/>
</dbReference>
<reference evidence="2 3" key="1">
    <citation type="journal article" date="2020" name="Front. Microbiol.">
        <title>Design of Bacterial Strain-Specific qPCR Assays Using NGS Data and Publicly Available Resources and Its Application to Track Biocontrol Strains.</title>
        <authorList>
            <person name="Hernandez I."/>
            <person name="Sant C."/>
            <person name="Martinez R."/>
            <person name="Fernandez C."/>
        </authorList>
    </citation>
    <scope>NUCLEOTIDE SEQUENCE [LARGE SCALE GENOMIC DNA]</scope>
    <source>
        <strain evidence="2 3">B24</strain>
    </source>
</reference>
<dbReference type="InterPro" id="IPR029068">
    <property type="entry name" value="Glyas_Bleomycin-R_OHBP_Dase"/>
</dbReference>
<feature type="domain" description="VOC" evidence="1">
    <location>
        <begin position="7"/>
        <end position="132"/>
    </location>
</feature>
<dbReference type="PROSITE" id="PS51819">
    <property type="entry name" value="VOC"/>
    <property type="match status" value="1"/>
</dbReference>
<evidence type="ECO:0000259" key="1">
    <source>
        <dbReference type="PROSITE" id="PS51819"/>
    </source>
</evidence>
<accession>A0A7D8AL30</accession>
<evidence type="ECO:0000313" key="2">
    <source>
        <dbReference type="EMBL" id="QMU98505.1"/>
    </source>
</evidence>
<organism evidence="2 3">
    <name type="scientific">Microbacterium esteraromaticum</name>
    <dbReference type="NCBI Taxonomy" id="57043"/>
    <lineage>
        <taxon>Bacteria</taxon>
        <taxon>Bacillati</taxon>
        <taxon>Actinomycetota</taxon>
        <taxon>Actinomycetes</taxon>
        <taxon>Micrococcales</taxon>
        <taxon>Microbacteriaceae</taxon>
        <taxon>Microbacterium</taxon>
    </lineage>
</organism>
<evidence type="ECO:0000313" key="3">
    <source>
        <dbReference type="Proteomes" id="UP000515708"/>
    </source>
</evidence>
<name>A0A7D8AL30_9MICO</name>
<proteinExistence type="predicted"/>